<proteinExistence type="predicted"/>
<accession>A0A8J3F327</accession>
<evidence type="ECO:0000313" key="2">
    <source>
        <dbReference type="Proteomes" id="UP000627205"/>
    </source>
</evidence>
<dbReference type="Proteomes" id="UP000627205">
    <property type="component" value="Unassembled WGS sequence"/>
</dbReference>
<reference evidence="1" key="1">
    <citation type="journal article" date="2014" name="Int. J. Syst. Evol. Microbiol.">
        <title>Complete genome sequence of Corynebacterium casei LMG S-19264T (=DSM 44701T), isolated from a smear-ripened cheese.</title>
        <authorList>
            <consortium name="US DOE Joint Genome Institute (JGI-PGF)"/>
            <person name="Walter F."/>
            <person name="Albersmeier A."/>
            <person name="Kalinowski J."/>
            <person name="Ruckert C."/>
        </authorList>
    </citation>
    <scope>NUCLEOTIDE SEQUENCE</scope>
    <source>
        <strain evidence="1">CCM 7664</strain>
    </source>
</reference>
<keyword evidence="2" id="KW-1185">Reference proteome</keyword>
<comment type="caution">
    <text evidence="1">The sequence shown here is derived from an EMBL/GenBank/DDBJ whole genome shotgun (WGS) entry which is preliminary data.</text>
</comment>
<protein>
    <submittedName>
        <fullName evidence="1">Uncharacterized protein</fullName>
    </submittedName>
</protein>
<gene>
    <name evidence="1" type="ORF">GCM10011430_03060</name>
</gene>
<reference evidence="1" key="2">
    <citation type="submission" date="2020-09" db="EMBL/GenBank/DDBJ databases">
        <authorList>
            <person name="Sun Q."/>
            <person name="Sedlacek I."/>
        </authorList>
    </citation>
    <scope>NUCLEOTIDE SEQUENCE</scope>
    <source>
        <strain evidence="1">CCM 7664</strain>
    </source>
</reference>
<organism evidence="1 2">
    <name type="scientific">Oxalicibacterium solurbis</name>
    <dbReference type="NCBI Taxonomy" id="69280"/>
    <lineage>
        <taxon>Bacteria</taxon>
        <taxon>Pseudomonadati</taxon>
        <taxon>Pseudomonadota</taxon>
        <taxon>Betaproteobacteria</taxon>
        <taxon>Burkholderiales</taxon>
        <taxon>Oxalobacteraceae</taxon>
        <taxon>Oxalicibacterium</taxon>
    </lineage>
</organism>
<dbReference type="EMBL" id="BMDP01000001">
    <property type="protein sequence ID" value="GGI53132.1"/>
    <property type="molecule type" value="Genomic_DNA"/>
</dbReference>
<evidence type="ECO:0000313" key="1">
    <source>
        <dbReference type="EMBL" id="GGI53132.1"/>
    </source>
</evidence>
<name>A0A8J3F327_9BURK</name>
<sequence>MYAGREGWGREIALMCETQRDALSSQRGADAEKRLPDAHPIDIGRFERIERNDGVWWANGSDHTK</sequence>
<dbReference type="AlphaFoldDB" id="A0A8J3F327"/>